<dbReference type="Proteomes" id="UP001501729">
    <property type="component" value="Unassembled WGS sequence"/>
</dbReference>
<dbReference type="Pfam" id="PF24033">
    <property type="entry name" value="DUF7342"/>
    <property type="match status" value="1"/>
</dbReference>
<sequence length="203" mass="23390">MAEDHLSLENTRWIVMDLTDTPDDVREPNEEPPDFTNWDAPEEVLKGGPTRERLLGVILQLRTPTKVADIAAQADCDTETARDYLEWFTSMGMTREIPGRPVRYERNKSYLRWRRIERIRQQYSESEIVEELKETMAQLEEYRTRFDTNSPDDVSLVDVSGESSVEELWEAVSEWKTLEQRAELLDAARQNGHPSSGGATVDA</sequence>
<name>A0AAV3UIW1_9EURY</name>
<accession>A0AAV3UIW1</accession>
<protein>
    <recommendedName>
        <fullName evidence="4">Sugar-specific transcriptional regulator TrmB</fullName>
    </recommendedName>
</protein>
<evidence type="ECO:0000313" key="3">
    <source>
        <dbReference type="Proteomes" id="UP001501729"/>
    </source>
</evidence>
<evidence type="ECO:0000256" key="1">
    <source>
        <dbReference type="SAM" id="MobiDB-lite"/>
    </source>
</evidence>
<organism evidence="2 3">
    <name type="scientific">Haladaptatus pallidirubidus</name>
    <dbReference type="NCBI Taxonomy" id="1008152"/>
    <lineage>
        <taxon>Archaea</taxon>
        <taxon>Methanobacteriati</taxon>
        <taxon>Methanobacteriota</taxon>
        <taxon>Stenosarchaea group</taxon>
        <taxon>Halobacteria</taxon>
        <taxon>Halobacteriales</taxon>
        <taxon>Haladaptataceae</taxon>
        <taxon>Haladaptatus</taxon>
    </lineage>
</organism>
<feature type="region of interest" description="Disordered" evidence="1">
    <location>
        <begin position="21"/>
        <end position="40"/>
    </location>
</feature>
<reference evidence="2 3" key="1">
    <citation type="journal article" date="2019" name="Int. J. Syst. Evol. Microbiol.">
        <title>The Global Catalogue of Microorganisms (GCM) 10K type strain sequencing project: providing services to taxonomists for standard genome sequencing and annotation.</title>
        <authorList>
            <consortium name="The Broad Institute Genomics Platform"/>
            <consortium name="The Broad Institute Genome Sequencing Center for Infectious Disease"/>
            <person name="Wu L."/>
            <person name="Ma J."/>
        </authorList>
    </citation>
    <scope>NUCLEOTIDE SEQUENCE [LARGE SCALE GENOMIC DNA]</scope>
    <source>
        <strain evidence="2 3">JCM 17504</strain>
    </source>
</reference>
<keyword evidence="3" id="KW-1185">Reference proteome</keyword>
<dbReference type="InterPro" id="IPR055766">
    <property type="entry name" value="DUF7342"/>
</dbReference>
<proteinExistence type="predicted"/>
<evidence type="ECO:0000313" key="2">
    <source>
        <dbReference type="EMBL" id="GAA5052645.1"/>
    </source>
</evidence>
<gene>
    <name evidence="2" type="ORF">GCM10025751_28980</name>
</gene>
<evidence type="ECO:0008006" key="4">
    <source>
        <dbReference type="Google" id="ProtNLM"/>
    </source>
</evidence>
<comment type="caution">
    <text evidence="2">The sequence shown here is derived from an EMBL/GenBank/DDBJ whole genome shotgun (WGS) entry which is preliminary data.</text>
</comment>
<dbReference type="AlphaFoldDB" id="A0AAV3UIW1"/>
<dbReference type="EMBL" id="BAABKX010000013">
    <property type="protein sequence ID" value="GAA5052645.1"/>
    <property type="molecule type" value="Genomic_DNA"/>
</dbReference>